<feature type="transmembrane region" description="Helical" evidence="1">
    <location>
        <begin position="67"/>
        <end position="89"/>
    </location>
</feature>
<dbReference type="EMBL" id="FMVM01000009">
    <property type="protein sequence ID" value="SCY80049.1"/>
    <property type="molecule type" value="Genomic_DNA"/>
</dbReference>
<evidence type="ECO:0000313" key="3">
    <source>
        <dbReference type="Proteomes" id="UP000198538"/>
    </source>
</evidence>
<name>A0A1G5IWP1_9BACL</name>
<dbReference type="STRING" id="582692.SAMN05720606_109205"/>
<proteinExistence type="predicted"/>
<sequence length="199" mass="22338">MKETVIPEHKLGLFYVSGSIEESDLLLISSDLKENGIQFIALDKSGQINASIDEFSNVFSFLVSSPLAMGLVSGIIASATWDSIKIVILRTFKRVKNKKYNKITKNGVEEKQITFGFEVKINDDHYNFKFNGISSDEAMREALDNIMSLLRSKQSLSSETNQLSGSGLPNYIATYDEVSKIWIVRDTNKIILEKIENSK</sequence>
<keyword evidence="1" id="KW-0812">Transmembrane</keyword>
<accession>A0A1G5IWP1</accession>
<evidence type="ECO:0000256" key="1">
    <source>
        <dbReference type="SAM" id="Phobius"/>
    </source>
</evidence>
<reference evidence="3" key="1">
    <citation type="submission" date="2016-10" db="EMBL/GenBank/DDBJ databases">
        <authorList>
            <person name="Varghese N."/>
            <person name="Submissions S."/>
        </authorList>
    </citation>
    <scope>NUCLEOTIDE SEQUENCE [LARGE SCALE GENOMIC DNA]</scope>
    <source>
        <strain evidence="3">BL9</strain>
    </source>
</reference>
<keyword evidence="1" id="KW-1133">Transmembrane helix</keyword>
<dbReference type="AlphaFoldDB" id="A0A1G5IWP1"/>
<keyword evidence="1" id="KW-0472">Membrane</keyword>
<evidence type="ECO:0000313" key="2">
    <source>
        <dbReference type="EMBL" id="SCY80049.1"/>
    </source>
</evidence>
<dbReference type="Proteomes" id="UP000198538">
    <property type="component" value="Unassembled WGS sequence"/>
</dbReference>
<organism evidence="2 3">
    <name type="scientific">Paenibacillus polysaccharolyticus</name>
    <dbReference type="NCBI Taxonomy" id="582692"/>
    <lineage>
        <taxon>Bacteria</taxon>
        <taxon>Bacillati</taxon>
        <taxon>Bacillota</taxon>
        <taxon>Bacilli</taxon>
        <taxon>Bacillales</taxon>
        <taxon>Paenibacillaceae</taxon>
        <taxon>Paenibacillus</taxon>
    </lineage>
</organism>
<dbReference type="RefSeq" id="WP_090921008.1">
    <property type="nucleotide sequence ID" value="NZ_FMVM01000009.1"/>
</dbReference>
<protein>
    <submittedName>
        <fullName evidence="2">Uncharacterized protein</fullName>
    </submittedName>
</protein>
<keyword evidence="3" id="KW-1185">Reference proteome</keyword>
<gene>
    <name evidence="2" type="ORF">SAMN05720606_109205</name>
</gene>